<feature type="transmembrane region" description="Helical" evidence="9">
    <location>
        <begin position="324"/>
        <end position="344"/>
    </location>
</feature>
<evidence type="ECO:0000256" key="9">
    <source>
        <dbReference type="SAM" id="Phobius"/>
    </source>
</evidence>
<dbReference type="Pfam" id="PF00953">
    <property type="entry name" value="Glycos_transf_4"/>
    <property type="match status" value="1"/>
</dbReference>
<evidence type="ECO:0000313" key="10">
    <source>
        <dbReference type="EMBL" id="PKQ27629.1"/>
    </source>
</evidence>
<dbReference type="InterPro" id="IPR018480">
    <property type="entry name" value="PNAcMuramoyl-5peptid_Trfase_CS"/>
</dbReference>
<dbReference type="GO" id="GO:0044038">
    <property type="term" value="P:cell wall macromolecule biosynthetic process"/>
    <property type="evidence" value="ECO:0007669"/>
    <property type="project" value="TreeGrafter"/>
</dbReference>
<name>A0A2N3G4H2_9ACTN</name>
<feature type="transmembrane region" description="Helical" evidence="9">
    <location>
        <begin position="164"/>
        <end position="181"/>
    </location>
</feature>
<feature type="transmembrane region" description="Helical" evidence="9">
    <location>
        <begin position="139"/>
        <end position="158"/>
    </location>
</feature>
<feature type="transmembrane region" description="Helical" evidence="9">
    <location>
        <begin position="188"/>
        <end position="209"/>
    </location>
</feature>
<feature type="transmembrane region" description="Helical" evidence="9">
    <location>
        <begin position="229"/>
        <end position="259"/>
    </location>
</feature>
<dbReference type="GO" id="GO:0046872">
    <property type="term" value="F:metal ion binding"/>
    <property type="evidence" value="ECO:0007669"/>
    <property type="project" value="UniProtKB-KW"/>
</dbReference>
<reference evidence="10 11" key="1">
    <citation type="journal article" date="2017" name="ISME J.">
        <title>Potential for microbial H2 and metal transformations associated with novel bacteria and archaea in deep terrestrial subsurface sediments.</title>
        <authorList>
            <person name="Hernsdorf A.W."/>
            <person name="Amano Y."/>
            <person name="Miyakawa K."/>
            <person name="Ise K."/>
            <person name="Suzuki Y."/>
            <person name="Anantharaman K."/>
            <person name="Probst A."/>
            <person name="Burstein D."/>
            <person name="Thomas B.C."/>
            <person name="Banfield J.F."/>
        </authorList>
    </citation>
    <scope>NUCLEOTIDE SEQUENCE [LARGE SCALE GENOMIC DNA]</scope>
    <source>
        <strain evidence="10">HGW-Actinobacteria-3</strain>
    </source>
</reference>
<keyword evidence="2" id="KW-1003">Cell membrane</keyword>
<feature type="binding site" evidence="7">
    <location>
        <position position="220"/>
    </location>
    <ligand>
        <name>Mg(2+)</name>
        <dbReference type="ChEBI" id="CHEBI:18420"/>
    </ligand>
</feature>
<dbReference type="EMBL" id="PHEX01000070">
    <property type="protein sequence ID" value="PKQ27629.1"/>
    <property type="molecule type" value="Genomic_DNA"/>
</dbReference>
<feature type="transmembrane region" description="Helical" evidence="9">
    <location>
        <begin position="297"/>
        <end position="318"/>
    </location>
</feature>
<evidence type="ECO:0000256" key="1">
    <source>
        <dbReference type="ARBA" id="ARBA00004651"/>
    </source>
</evidence>
<dbReference type="InterPro" id="IPR000715">
    <property type="entry name" value="Glycosyl_transferase_4"/>
</dbReference>
<dbReference type="GO" id="GO:0009103">
    <property type="term" value="P:lipopolysaccharide biosynthetic process"/>
    <property type="evidence" value="ECO:0007669"/>
    <property type="project" value="TreeGrafter"/>
</dbReference>
<evidence type="ECO:0000256" key="5">
    <source>
        <dbReference type="ARBA" id="ARBA00022989"/>
    </source>
</evidence>
<keyword evidence="6 9" id="KW-0472">Membrane</keyword>
<keyword evidence="4 9" id="KW-0812">Transmembrane</keyword>
<gene>
    <name evidence="10" type="ORF">CVT63_06940</name>
</gene>
<keyword evidence="7" id="KW-0460">Magnesium</keyword>
<protein>
    <submittedName>
        <fullName evidence="10">Undecaprenyl-phosphate alpha-N-acetylglucosaminyl 1-phosphate transferase</fullName>
    </submittedName>
</protein>
<feature type="transmembrane region" description="Helical" evidence="9">
    <location>
        <begin position="105"/>
        <end position="127"/>
    </location>
</feature>
<dbReference type="AlphaFoldDB" id="A0A2N3G4H2"/>
<dbReference type="GO" id="GO:0016780">
    <property type="term" value="F:phosphotransferase activity, for other substituted phosphate groups"/>
    <property type="evidence" value="ECO:0007669"/>
    <property type="project" value="InterPro"/>
</dbReference>
<dbReference type="GO" id="GO:0005886">
    <property type="term" value="C:plasma membrane"/>
    <property type="evidence" value="ECO:0007669"/>
    <property type="project" value="UniProtKB-SubCell"/>
</dbReference>
<keyword evidence="7" id="KW-0479">Metal-binding</keyword>
<evidence type="ECO:0000313" key="11">
    <source>
        <dbReference type="Proteomes" id="UP000233654"/>
    </source>
</evidence>
<evidence type="ECO:0000256" key="3">
    <source>
        <dbReference type="ARBA" id="ARBA00022679"/>
    </source>
</evidence>
<dbReference type="PANTHER" id="PTHR22926:SF3">
    <property type="entry name" value="UNDECAPRENYL-PHOSPHATE ALPHA-N-ACETYLGLUCOSAMINYL 1-PHOSPHATE TRANSFERASE"/>
    <property type="match status" value="1"/>
</dbReference>
<organism evidence="10 11">
    <name type="scientific">Candidatus Anoxymicrobium japonicum</name>
    <dbReference type="NCBI Taxonomy" id="2013648"/>
    <lineage>
        <taxon>Bacteria</taxon>
        <taxon>Bacillati</taxon>
        <taxon>Actinomycetota</taxon>
        <taxon>Candidatus Geothermincolia</taxon>
        <taxon>Candidatus Geothermincolales</taxon>
        <taxon>Candidatus Anoxymicrobiaceae</taxon>
        <taxon>Candidatus Anoxymicrobium</taxon>
    </lineage>
</organism>
<evidence type="ECO:0000256" key="4">
    <source>
        <dbReference type="ARBA" id="ARBA00022692"/>
    </source>
</evidence>
<accession>A0A2N3G4H2</accession>
<evidence type="ECO:0000256" key="2">
    <source>
        <dbReference type="ARBA" id="ARBA00022475"/>
    </source>
</evidence>
<keyword evidence="3 10" id="KW-0808">Transferase</keyword>
<evidence type="ECO:0000256" key="7">
    <source>
        <dbReference type="PIRSR" id="PIRSR600715-1"/>
    </source>
</evidence>
<dbReference type="CDD" id="cd06853">
    <property type="entry name" value="GT_WecA_like"/>
    <property type="match status" value="1"/>
</dbReference>
<sequence>MRLYFIAFASTLISVLALTPLVRRLAARLGAVDVPEDRKVHETETPTLGGIAIYSSMMIGAAVYLIFGYSRVLRGDLAGILLGATVIVIFGAIDDIRGLSPLSKLFGQILGAGVLVIMGVQIQNINIPGVAVFSLSPELSVIISLIWVVAFINIINLIDGLDGLAAGITCIISFSMFYYVTQTGVGATFVDAALISILLAGATLGFLRYNFNPANVFMGDSGSMLLGYMLGAVTIQGVLKSIAAVALIIPVVALALPIADTGMAIMRRFRKGKPITHADKEHIHHKLLNMGHSQRQAVLLLYFWTALLCGTSLALKFMTNNKMMWIALGLVVGVFALTAIPRIVRGNGTGGKHRATSEAKGPRRGARRGPGRTGGTK</sequence>
<evidence type="ECO:0000256" key="8">
    <source>
        <dbReference type="SAM" id="MobiDB-lite"/>
    </source>
</evidence>
<comment type="caution">
    <text evidence="10">The sequence shown here is derived from an EMBL/GenBank/DDBJ whole genome shotgun (WGS) entry which is preliminary data.</text>
</comment>
<dbReference type="PROSITE" id="PS01348">
    <property type="entry name" value="MRAY_2"/>
    <property type="match status" value="1"/>
</dbReference>
<dbReference type="GO" id="GO:0071555">
    <property type="term" value="P:cell wall organization"/>
    <property type="evidence" value="ECO:0007669"/>
    <property type="project" value="TreeGrafter"/>
</dbReference>
<feature type="transmembrane region" description="Helical" evidence="9">
    <location>
        <begin position="76"/>
        <end position="93"/>
    </location>
</feature>
<feature type="binding site" evidence="7">
    <location>
        <position position="156"/>
    </location>
    <ligand>
        <name>Mg(2+)</name>
        <dbReference type="ChEBI" id="CHEBI:18420"/>
    </ligand>
</feature>
<comment type="cofactor">
    <cofactor evidence="7">
        <name>Mg(2+)</name>
        <dbReference type="ChEBI" id="CHEBI:18420"/>
    </cofactor>
</comment>
<proteinExistence type="predicted"/>
<feature type="region of interest" description="Disordered" evidence="8">
    <location>
        <begin position="348"/>
        <end position="377"/>
    </location>
</feature>
<feature type="transmembrane region" description="Helical" evidence="9">
    <location>
        <begin position="48"/>
        <end position="69"/>
    </location>
</feature>
<comment type="subcellular location">
    <subcellularLocation>
        <location evidence="1">Cell membrane</location>
        <topology evidence="1">Multi-pass membrane protein</topology>
    </subcellularLocation>
</comment>
<dbReference type="Proteomes" id="UP000233654">
    <property type="component" value="Unassembled WGS sequence"/>
</dbReference>
<evidence type="ECO:0000256" key="6">
    <source>
        <dbReference type="ARBA" id="ARBA00023136"/>
    </source>
</evidence>
<keyword evidence="5 9" id="KW-1133">Transmembrane helix</keyword>
<dbReference type="PANTHER" id="PTHR22926">
    <property type="entry name" value="PHOSPHO-N-ACETYLMURAMOYL-PENTAPEPTIDE-TRANSFERASE"/>
    <property type="match status" value="1"/>
</dbReference>